<reference evidence="2 3" key="1">
    <citation type="submission" date="2024-09" db="EMBL/GenBank/DDBJ databases">
        <authorList>
            <person name="Sun Q."/>
            <person name="Mori K."/>
        </authorList>
    </citation>
    <scope>NUCLEOTIDE SEQUENCE [LARGE SCALE GENOMIC DNA]</scope>
    <source>
        <strain evidence="2 3">CCM 8545</strain>
    </source>
</reference>
<proteinExistence type="predicted"/>
<dbReference type="InterPro" id="IPR025711">
    <property type="entry name" value="PepSY"/>
</dbReference>
<dbReference type="RefSeq" id="WP_385877664.1">
    <property type="nucleotide sequence ID" value="NZ_JBHLXE010000105.1"/>
</dbReference>
<dbReference type="Gene3D" id="3.10.450.40">
    <property type="match status" value="1"/>
</dbReference>
<evidence type="ECO:0000313" key="2">
    <source>
        <dbReference type="EMBL" id="MFC0180543.1"/>
    </source>
</evidence>
<dbReference type="Pfam" id="PF03413">
    <property type="entry name" value="PepSY"/>
    <property type="match status" value="1"/>
</dbReference>
<evidence type="ECO:0000313" key="3">
    <source>
        <dbReference type="Proteomes" id="UP001589758"/>
    </source>
</evidence>
<gene>
    <name evidence="2" type="ORF">ACFFIT_10700</name>
</gene>
<protein>
    <submittedName>
        <fullName evidence="2">PepSY domain-containing protein</fullName>
    </submittedName>
</protein>
<name>A0ABV6CC46_9GAMM</name>
<organism evidence="2 3">
    <name type="scientific">Thorsellia kenyensis</name>
    <dbReference type="NCBI Taxonomy" id="1549888"/>
    <lineage>
        <taxon>Bacteria</taxon>
        <taxon>Pseudomonadati</taxon>
        <taxon>Pseudomonadota</taxon>
        <taxon>Gammaproteobacteria</taxon>
        <taxon>Enterobacterales</taxon>
        <taxon>Thorselliaceae</taxon>
        <taxon>Thorsellia</taxon>
    </lineage>
</organism>
<accession>A0ABV6CC46</accession>
<sequence length="127" mass="14069">MKIQKTVSTPVATLNNKQSSRLSLRAIVLALSVVFLAGQSQMAMAKDRDGRGRNDHAIITEEVKGGQLLNVKKIAEIAEKEIPGHITDIDLDHDYNILAYEVKLIDTSGVRRKLEINAKTGEIISRY</sequence>
<keyword evidence="3" id="KW-1185">Reference proteome</keyword>
<dbReference type="EMBL" id="JBHLXE010000105">
    <property type="protein sequence ID" value="MFC0180543.1"/>
    <property type="molecule type" value="Genomic_DNA"/>
</dbReference>
<comment type="caution">
    <text evidence="2">The sequence shown here is derived from an EMBL/GenBank/DDBJ whole genome shotgun (WGS) entry which is preliminary data.</text>
</comment>
<feature type="domain" description="PepSY" evidence="1">
    <location>
        <begin position="70"/>
        <end position="126"/>
    </location>
</feature>
<evidence type="ECO:0000259" key="1">
    <source>
        <dbReference type="Pfam" id="PF03413"/>
    </source>
</evidence>
<dbReference type="Proteomes" id="UP001589758">
    <property type="component" value="Unassembled WGS sequence"/>
</dbReference>